<dbReference type="AlphaFoldDB" id="A0A1H9IPK3"/>
<accession>A0A1H9IPK3</accession>
<feature type="domain" description="N-acetyltransferase" evidence="1">
    <location>
        <begin position="3"/>
        <end position="160"/>
    </location>
</feature>
<dbReference type="GO" id="GO:0016747">
    <property type="term" value="F:acyltransferase activity, transferring groups other than amino-acyl groups"/>
    <property type="evidence" value="ECO:0007669"/>
    <property type="project" value="InterPro"/>
</dbReference>
<keyword evidence="2" id="KW-0808">Transferase</keyword>
<dbReference type="PROSITE" id="PS51186">
    <property type="entry name" value="GNAT"/>
    <property type="match status" value="1"/>
</dbReference>
<protein>
    <submittedName>
        <fullName evidence="2">Acetyltransferase (GNAT) family protein</fullName>
    </submittedName>
</protein>
<dbReference type="Pfam" id="PF00583">
    <property type="entry name" value="Acetyltransf_1"/>
    <property type="match status" value="1"/>
</dbReference>
<dbReference type="CDD" id="cd04301">
    <property type="entry name" value="NAT_SF"/>
    <property type="match status" value="1"/>
</dbReference>
<proteinExistence type="predicted"/>
<evidence type="ECO:0000259" key="1">
    <source>
        <dbReference type="PROSITE" id="PS51186"/>
    </source>
</evidence>
<dbReference type="OrthoDB" id="9795206at2"/>
<gene>
    <name evidence="2" type="ORF">SAMN04487977_11059</name>
</gene>
<dbReference type="Gene3D" id="3.40.630.30">
    <property type="match status" value="1"/>
</dbReference>
<dbReference type="RefSeq" id="WP_074645023.1">
    <property type="nucleotide sequence ID" value="NZ_FOFU01000010.1"/>
</dbReference>
<dbReference type="Proteomes" id="UP000182360">
    <property type="component" value="Unassembled WGS sequence"/>
</dbReference>
<organism evidence="2 3">
    <name type="scientific">Treponema bryantii</name>
    <dbReference type="NCBI Taxonomy" id="163"/>
    <lineage>
        <taxon>Bacteria</taxon>
        <taxon>Pseudomonadati</taxon>
        <taxon>Spirochaetota</taxon>
        <taxon>Spirochaetia</taxon>
        <taxon>Spirochaetales</taxon>
        <taxon>Treponemataceae</taxon>
        <taxon>Treponema</taxon>
    </lineage>
</organism>
<keyword evidence="3" id="KW-1185">Reference proteome</keyword>
<dbReference type="SUPFAM" id="SSF55729">
    <property type="entry name" value="Acyl-CoA N-acyltransferases (Nat)"/>
    <property type="match status" value="1"/>
</dbReference>
<dbReference type="InterPro" id="IPR016181">
    <property type="entry name" value="Acyl_CoA_acyltransferase"/>
</dbReference>
<evidence type="ECO:0000313" key="2">
    <source>
        <dbReference type="EMBL" id="SEQ76543.1"/>
    </source>
</evidence>
<evidence type="ECO:0000313" key="3">
    <source>
        <dbReference type="Proteomes" id="UP000182360"/>
    </source>
</evidence>
<sequence>MDFTLEDLTFENCNKAYEIDRTDIPDSFVDDVPTLIATLHFGYDNKLKGRSFLITKDGKAIGTILLGEGLYCNTDPVELKDKPFYRLVFFVLDKNFRGKGFGSKILERTIEKVYSEFGKHPIVLGVHKDNEKAARFYLKNGFTKTSCMDGDDYCFIRNVSVN</sequence>
<dbReference type="InterPro" id="IPR000182">
    <property type="entry name" value="GNAT_dom"/>
</dbReference>
<dbReference type="EMBL" id="FOFU01000010">
    <property type="protein sequence ID" value="SEQ76543.1"/>
    <property type="molecule type" value="Genomic_DNA"/>
</dbReference>
<reference evidence="2 3" key="1">
    <citation type="submission" date="2016-10" db="EMBL/GenBank/DDBJ databases">
        <authorList>
            <person name="de Groot N.N."/>
        </authorList>
    </citation>
    <scope>NUCLEOTIDE SEQUENCE [LARGE SCALE GENOMIC DNA]</scope>
    <source>
        <strain evidence="2 3">B25</strain>
    </source>
</reference>
<name>A0A1H9IPK3_9SPIR</name>